<dbReference type="AlphaFoldDB" id="A0A7H1NQW1"/>
<dbReference type="KEGG" id="ebla:JGUZn3_09400"/>
<dbReference type="EMBL" id="CP060244">
    <property type="protein sequence ID" value="QNT78171.1"/>
    <property type="molecule type" value="Genomic_DNA"/>
</dbReference>
<proteinExistence type="predicted"/>
<reference evidence="1 2" key="1">
    <citation type="submission" date="2020-08" db="EMBL/GenBank/DDBJ databases">
        <title>Complete genome sequence of Entomobacter blattae G55GP.</title>
        <authorList>
            <person name="Poehlein A."/>
            <person name="Guzman J."/>
            <person name="Daniel R."/>
            <person name="Vilcinskas A."/>
        </authorList>
    </citation>
    <scope>NUCLEOTIDE SEQUENCE [LARGE SCALE GENOMIC DNA]</scope>
    <source>
        <strain evidence="1 2">G55GP</strain>
    </source>
</reference>
<evidence type="ECO:0000313" key="1">
    <source>
        <dbReference type="EMBL" id="QNT78171.1"/>
    </source>
</evidence>
<evidence type="ECO:0000313" key="2">
    <source>
        <dbReference type="Proteomes" id="UP000516349"/>
    </source>
</evidence>
<dbReference type="Proteomes" id="UP000516349">
    <property type="component" value="Chromosome"/>
</dbReference>
<organism evidence="1 2">
    <name type="scientific">Entomobacter blattae</name>
    <dbReference type="NCBI Taxonomy" id="2762277"/>
    <lineage>
        <taxon>Bacteria</taxon>
        <taxon>Pseudomonadati</taxon>
        <taxon>Pseudomonadota</taxon>
        <taxon>Alphaproteobacteria</taxon>
        <taxon>Acetobacterales</taxon>
        <taxon>Acetobacteraceae</taxon>
        <taxon>Entomobacter</taxon>
    </lineage>
</organism>
<accession>A0A7H1NQW1</accession>
<gene>
    <name evidence="1" type="ORF">JGUZn3_09400</name>
</gene>
<keyword evidence="2" id="KW-1185">Reference proteome</keyword>
<sequence>MGLVQNVFKKGIILFLGLERPGFWVENPSRQVCEDKMEGGLRWVEYGSCRQVYKADV</sequence>
<name>A0A7H1NQW1_9PROT</name>
<protein>
    <submittedName>
        <fullName evidence="1">Uncharacterized protein</fullName>
    </submittedName>
</protein>